<protein>
    <submittedName>
        <fullName evidence="1">Uncharacterized protein</fullName>
    </submittedName>
</protein>
<comment type="caution">
    <text evidence="1">The sequence shown here is derived from an EMBL/GenBank/DDBJ whole genome shotgun (WGS) entry which is preliminary data.</text>
</comment>
<name>A0AA42WCW2_9BURK</name>
<dbReference type="RefSeq" id="WP_280028313.1">
    <property type="nucleotide sequence ID" value="NZ_JAOCKG010000009.1"/>
</dbReference>
<evidence type="ECO:0000313" key="2">
    <source>
        <dbReference type="Proteomes" id="UP001161276"/>
    </source>
</evidence>
<evidence type="ECO:0000313" key="1">
    <source>
        <dbReference type="EMBL" id="MDH2052830.1"/>
    </source>
</evidence>
<proteinExistence type="predicted"/>
<organism evidence="1 2">
    <name type="scientific">Achromobacter marplatensis</name>
    <dbReference type="NCBI Taxonomy" id="470868"/>
    <lineage>
        <taxon>Bacteria</taxon>
        <taxon>Pseudomonadati</taxon>
        <taxon>Pseudomonadota</taxon>
        <taxon>Betaproteobacteria</taxon>
        <taxon>Burkholderiales</taxon>
        <taxon>Alcaligenaceae</taxon>
        <taxon>Achromobacter</taxon>
    </lineage>
</organism>
<sequence length="48" mass="5655">MLTWPYPNIPPDLFETLTADELVLLEALTQTYLEQIELRQRRPPVTND</sequence>
<gene>
    <name evidence="1" type="ORF">N5K24_20675</name>
</gene>
<reference evidence="1" key="1">
    <citation type="submission" date="2022-09" db="EMBL/GenBank/DDBJ databases">
        <title>Intensive care unit water sources are persistently colonized with multi-drug resistant bacteria and are the site of extensive horizontal gene transfer of antibiotic resistance genes.</title>
        <authorList>
            <person name="Diorio-Toth L."/>
        </authorList>
    </citation>
    <scope>NUCLEOTIDE SEQUENCE</scope>
    <source>
        <strain evidence="1">GD03676</strain>
    </source>
</reference>
<accession>A0AA42WCW2</accession>
<dbReference type="EMBL" id="JAOCKG010000009">
    <property type="protein sequence ID" value="MDH2052830.1"/>
    <property type="molecule type" value="Genomic_DNA"/>
</dbReference>
<dbReference type="AlphaFoldDB" id="A0AA42WCW2"/>
<dbReference type="Proteomes" id="UP001161276">
    <property type="component" value="Unassembled WGS sequence"/>
</dbReference>